<dbReference type="EMBL" id="MRUL01000023">
    <property type="protein sequence ID" value="OON36986.1"/>
    <property type="molecule type" value="Genomic_DNA"/>
</dbReference>
<evidence type="ECO:0000256" key="1">
    <source>
        <dbReference type="SAM" id="MobiDB-lite"/>
    </source>
</evidence>
<evidence type="ECO:0000313" key="3">
    <source>
        <dbReference type="Proteomes" id="UP000190667"/>
    </source>
</evidence>
<proteinExistence type="predicted"/>
<name>A0A1S8YDW7_9GAMM</name>
<feature type="region of interest" description="Disordered" evidence="1">
    <location>
        <begin position="64"/>
        <end position="83"/>
    </location>
</feature>
<gene>
    <name evidence="2" type="ORF">BTJ39_21130</name>
</gene>
<protein>
    <submittedName>
        <fullName evidence="2">Uncharacterized protein</fullName>
    </submittedName>
</protein>
<organism evidence="2 3">
    <name type="scientific">Izhakiella australiensis</name>
    <dbReference type="NCBI Taxonomy" id="1926881"/>
    <lineage>
        <taxon>Bacteria</taxon>
        <taxon>Pseudomonadati</taxon>
        <taxon>Pseudomonadota</taxon>
        <taxon>Gammaproteobacteria</taxon>
        <taxon>Enterobacterales</taxon>
        <taxon>Erwiniaceae</taxon>
        <taxon>Izhakiella</taxon>
    </lineage>
</organism>
<dbReference type="Proteomes" id="UP000190667">
    <property type="component" value="Unassembled WGS sequence"/>
</dbReference>
<sequence>MRVNQLSLNAQRQIKIMPGAPVFPTGRTVFLFILMSEKPYQRLKSLFCNKQKLSEWLQIKKYQSPDSGEISTLHAGSQESLCY</sequence>
<evidence type="ECO:0000313" key="2">
    <source>
        <dbReference type="EMBL" id="OON36986.1"/>
    </source>
</evidence>
<comment type="caution">
    <text evidence="2">The sequence shown here is derived from an EMBL/GenBank/DDBJ whole genome shotgun (WGS) entry which is preliminary data.</text>
</comment>
<accession>A0A1S8YDW7</accession>
<keyword evidence="3" id="KW-1185">Reference proteome</keyword>
<reference evidence="2 3" key="1">
    <citation type="submission" date="2016-12" db="EMBL/GenBank/DDBJ databases">
        <title>Izhakiella australiana sp. nov. of genus Izhakiella isolated from Australian desert.</title>
        <authorList>
            <person name="Ji M."/>
        </authorList>
    </citation>
    <scope>NUCLEOTIDE SEQUENCE [LARGE SCALE GENOMIC DNA]</scope>
    <source>
        <strain evidence="2 3">D4N98</strain>
    </source>
</reference>
<dbReference type="AlphaFoldDB" id="A0A1S8YDW7"/>
<dbReference type="STRING" id="1926881.BTJ39_21130"/>